<keyword evidence="3" id="KW-0413">Isomerase</keyword>
<feature type="transmembrane region" description="Helical" evidence="1">
    <location>
        <begin position="94"/>
        <end position="116"/>
    </location>
</feature>
<dbReference type="PANTHER" id="PTHR43245">
    <property type="entry name" value="BIFUNCTIONAL POLYMYXIN RESISTANCE PROTEIN ARNA"/>
    <property type="match status" value="1"/>
</dbReference>
<sequence>MQTKLKQRFDSGMLVRLAADAIMINIAFALAMVIRFLLYHLAGEVPQQRMDALLLKFMTIYAQNAVPLTAVCLSVFWFSGFYTYGRAYQGKYKALIIVQAVAQAFLIYGLLMYMAWEQVGLFEIPRVALPIAGALTLGMTLATRTWSFLWKQIARYESENQRVDANKPVRKVLVIGGAGYIGSALIKHLLDRGFSVRILDRLMYGTEPIADVLNHPRLDLMQGDFRHVEKVVEAMRGMDAVVHLGAIVGDPACELDKSLTVDINLSATRMVAHVAKASNIQRFIFASTCSVYGASDEILDEHSESIPVSLYGHTKLAAERGLLSMADERFAPTLLRFATIYGLSGRTRFDLVVNLLSAKAKTEGVITVHGGDQWRPFVHVSDAALGVVKALEAPLEVVANQTFNVGSDEQNYTIRQVGELIHDRAFTAQLEVDENSTDRRNYRVSFAKIRQQLGYKPEWTLEEGIDQVFEAVANGSVTDYRDARYSNVKYLSQEGAIEVIRVDDDWSRHLTPAEPEQEAVATN</sequence>
<keyword evidence="1" id="KW-1133">Transmembrane helix</keyword>
<dbReference type="InterPro" id="IPR001509">
    <property type="entry name" value="Epimerase_deHydtase"/>
</dbReference>
<feature type="transmembrane region" description="Helical" evidence="1">
    <location>
        <begin position="128"/>
        <end position="150"/>
    </location>
</feature>
<dbReference type="AlphaFoldDB" id="A0A517Z0R3"/>
<evidence type="ECO:0000313" key="3">
    <source>
        <dbReference type="EMBL" id="QDU36074.1"/>
    </source>
</evidence>
<dbReference type="EMBL" id="CP036275">
    <property type="protein sequence ID" value="QDU36074.1"/>
    <property type="molecule type" value="Genomic_DNA"/>
</dbReference>
<dbReference type="Proteomes" id="UP000320496">
    <property type="component" value="Chromosome"/>
</dbReference>
<dbReference type="InterPro" id="IPR050177">
    <property type="entry name" value="Lipid_A_modif_metabolic_enz"/>
</dbReference>
<keyword evidence="4" id="KW-1185">Reference proteome</keyword>
<dbReference type="CDD" id="cd08946">
    <property type="entry name" value="SDR_e"/>
    <property type="match status" value="1"/>
</dbReference>
<protein>
    <submittedName>
        <fullName evidence="3">UDP-glucose 4-epimerase</fullName>
        <ecNumber evidence="3">5.1.3.2</ecNumber>
    </submittedName>
</protein>
<evidence type="ECO:0000313" key="4">
    <source>
        <dbReference type="Proteomes" id="UP000320496"/>
    </source>
</evidence>
<dbReference type="PANTHER" id="PTHR43245:SF23">
    <property type="entry name" value="NAD(P)-BINDING DOMAIN-CONTAINING PROTEIN"/>
    <property type="match status" value="1"/>
</dbReference>
<dbReference type="GO" id="GO:0003978">
    <property type="term" value="F:UDP-glucose 4-epimerase activity"/>
    <property type="evidence" value="ECO:0007669"/>
    <property type="project" value="UniProtKB-EC"/>
</dbReference>
<evidence type="ECO:0000256" key="1">
    <source>
        <dbReference type="SAM" id="Phobius"/>
    </source>
</evidence>
<feature type="transmembrane region" description="Helical" evidence="1">
    <location>
        <begin position="21"/>
        <end position="41"/>
    </location>
</feature>
<accession>A0A517Z0R3</accession>
<gene>
    <name evidence="3" type="primary">galE_1</name>
    <name evidence="3" type="ORF">Mal4_03570</name>
</gene>
<keyword evidence="1" id="KW-0472">Membrane</keyword>
<feature type="transmembrane region" description="Helical" evidence="1">
    <location>
        <begin position="171"/>
        <end position="190"/>
    </location>
</feature>
<dbReference type="Gene3D" id="3.40.50.720">
    <property type="entry name" value="NAD(P)-binding Rossmann-like Domain"/>
    <property type="match status" value="1"/>
</dbReference>
<dbReference type="SUPFAM" id="SSF51735">
    <property type="entry name" value="NAD(P)-binding Rossmann-fold domains"/>
    <property type="match status" value="1"/>
</dbReference>
<evidence type="ECO:0000259" key="2">
    <source>
        <dbReference type="Pfam" id="PF01370"/>
    </source>
</evidence>
<feature type="domain" description="NAD-dependent epimerase/dehydratase" evidence="2">
    <location>
        <begin position="172"/>
        <end position="406"/>
    </location>
</feature>
<feature type="transmembrane region" description="Helical" evidence="1">
    <location>
        <begin position="61"/>
        <end position="82"/>
    </location>
</feature>
<proteinExistence type="predicted"/>
<dbReference type="RefSeq" id="WP_197443998.1">
    <property type="nucleotide sequence ID" value="NZ_CP036275.1"/>
</dbReference>
<name>A0A517Z0R3_9PLAN</name>
<dbReference type="KEGG" id="mri:Mal4_03570"/>
<dbReference type="Pfam" id="PF01370">
    <property type="entry name" value="Epimerase"/>
    <property type="match status" value="1"/>
</dbReference>
<dbReference type="EC" id="5.1.3.2" evidence="3"/>
<organism evidence="3 4">
    <name type="scientific">Maioricimonas rarisocia</name>
    <dbReference type="NCBI Taxonomy" id="2528026"/>
    <lineage>
        <taxon>Bacteria</taxon>
        <taxon>Pseudomonadati</taxon>
        <taxon>Planctomycetota</taxon>
        <taxon>Planctomycetia</taxon>
        <taxon>Planctomycetales</taxon>
        <taxon>Planctomycetaceae</taxon>
        <taxon>Maioricimonas</taxon>
    </lineage>
</organism>
<dbReference type="InterPro" id="IPR036291">
    <property type="entry name" value="NAD(P)-bd_dom_sf"/>
</dbReference>
<keyword evidence="1" id="KW-0812">Transmembrane</keyword>
<reference evidence="3 4" key="1">
    <citation type="submission" date="2019-02" db="EMBL/GenBank/DDBJ databases">
        <title>Deep-cultivation of Planctomycetes and their phenomic and genomic characterization uncovers novel biology.</title>
        <authorList>
            <person name="Wiegand S."/>
            <person name="Jogler M."/>
            <person name="Boedeker C."/>
            <person name="Pinto D."/>
            <person name="Vollmers J."/>
            <person name="Rivas-Marin E."/>
            <person name="Kohn T."/>
            <person name="Peeters S.H."/>
            <person name="Heuer A."/>
            <person name="Rast P."/>
            <person name="Oberbeckmann S."/>
            <person name="Bunk B."/>
            <person name="Jeske O."/>
            <person name="Meyerdierks A."/>
            <person name="Storesund J.E."/>
            <person name="Kallscheuer N."/>
            <person name="Luecker S."/>
            <person name="Lage O.M."/>
            <person name="Pohl T."/>
            <person name="Merkel B.J."/>
            <person name="Hornburger P."/>
            <person name="Mueller R.-W."/>
            <person name="Bruemmer F."/>
            <person name="Labrenz M."/>
            <person name="Spormann A.M."/>
            <person name="Op den Camp H."/>
            <person name="Overmann J."/>
            <person name="Amann R."/>
            <person name="Jetten M.S.M."/>
            <person name="Mascher T."/>
            <person name="Medema M.H."/>
            <person name="Devos D.P."/>
            <person name="Kaster A.-K."/>
            <person name="Ovreas L."/>
            <person name="Rohde M."/>
            <person name="Galperin M.Y."/>
            <person name="Jogler C."/>
        </authorList>
    </citation>
    <scope>NUCLEOTIDE SEQUENCE [LARGE SCALE GENOMIC DNA]</scope>
    <source>
        <strain evidence="3 4">Mal4</strain>
    </source>
</reference>